<evidence type="ECO:0000259" key="5">
    <source>
        <dbReference type="Pfam" id="PF24633"/>
    </source>
</evidence>
<sequence length="6681" mass="730233">MGGLSTTGAVILNPYNQDCASRPCLGGIRAGIYAVRSSFVRFTSTDTGNSVPSLIDLIENRKIAWAIAKSRRTDRIPAIYCSSAIYGDVETDGTVSVTPSEAPNCRSLCRALLHKHGQSCSSAADPYSCVLQFQSELWMPQEYKQHCRFTPPSVQQPDFEKSICSEDCMRRGMQAWLTNLHRGDLSWQSFVERVPSSCSFKSTHVTDSRVLVRAQTRFPESEVLHLLSKSGLMRFHVITRKVASSGERGTFQELAESVIVPGSYWDSLAVGKRVDWSVTSTFYSPSDETAASQLAQILTGESTTQAICIFRYMETGRERFGMVPGRTCRDSIGVLFVLAVKAHPPADFDGASQGFDLCVSRRIFQGERVPVEGSTIEPLQVKTRVTIGTPCGVARGLDKGLWEVAFYAARYPQARGIDGLPTSSDCPWRGSLQLGSKCFLKTDERVSSRWDFFSANEECRHLADGLGFNENDASLALIENDTELKLAGEMVAGAEESWIGLFQPSQLPLVSPGHANLYRRKEGECPEEVLKLSDSSGSRLSNIVASCRAARTWPAWRTVLEGGRKPGWDPLFCNGHPEVTSGGKFADCASVKHEELGLSCLHARSCDASYSAVCSLKLRTGPVMMSKGSRGARDLPLVRCTQLKDCRLLLELPAVDWWGETLALRPPRDQPFSTGYLALMTFCGSGALLAGPWPLKHQIAIGEDNAFQALPAGVYEVCYCSPVQVGDSAIACVDGKEFGYLRGLLQIDSSKEQCNASLSTGIGGTATRATLPEVSLRPLQSFAAVSNLDLWIEPHPNELSGELVFCRVGGDKLTNDSCKFTVHSEAPSERPLVLSIVPVKEDQADSAAVCSRPGVTMRVSVNGKTEVQVTPFLPTSFKYAICGNGSILGTLIVSDGISFAQAKWWRWSIQLKNFVVTFPDNKINNAFIDVAVEGFSSSSNSDAVELIVVTADSTHDTSCDGYLGKLASNGDRYTGQYNSEEQLLIFTIPAPTVRMKLCLIRPIFSFYTDVTSLGQIPVPTKPEKITAAEARCSLAPKGDCVIGLFPDPGTVDQPYSAFFPSTVAVKLLKGQVQCPQDPSDPLYDAFGGNPKNASALLQANALSMTMTNADDRMLQFSVPDELKQWVAEVGQATICLTQEGLEDPSDTCWENEMCTMRLGYMRWTGPTKGYEQFIFCSRGKSCNIEVQGKNMEFLSMHFSRLAALDTCGRISGEGSLPISGTFDPVDLSKPSDGSFIQTSSDGAGALNGRLRGALSDSAGALAAFQEALERSPDDDTVEVVPADATDIEERVMKITVDVALTRPQILGSVKVYFKDAPTDKNVDTCNFARDAENGMISSYLSISDIAETGGETLTVTVVSAVPKATTSVCWVEFLLPGSVSQDTPFTSYVGRLPGVEVPSANLEAVCSLAEEECTATASLQLSSALNAKGDPLQTIALLPTSMVVMMVPSDSCPSDLRTVTPATTPEQDALVAENVSGTFTVDSVTISVNRSSPILQKLGSGALCVQNNNCEDPDSGKCVKRLGTAKWIGPIVPTSLSAQTCTELESGRCNITIPGFEMTSVDFSTPRVAVASRCGDAAADIWILGETISVEQKAATVAIPATAGSGLAVCWDAKNVQGVQPSTAETVEKARFNLQLTTITFPPFPVITGLSISRKSMVAASVFIEVNALLVKEAAQAFGRQVPDQGIWCGMARAPFTDGSNCASSSLLSLRQPKETTIEIQPVRSRREGSAEESGNGSVNASVAVMSFEVESAAEPYTYCWKTVFFGPKSTVLNTTWTPLISVPGPVAAKLGGTGSETAVSLGFVPCMSSTAYSASCYFSVTPSQPNDSSLFPHNEPWIISSQASVFLLPGDSGCPDEDSNIYETAAAPNLSQVDADAALRLSAELEADDYVAYNFGDARKWLSKNGSATICWRDDTTRKLTEIARALWLGPLYPREPLKVTCPQNAACPITIQGKNLTELDHSFSRVAILQACGTAQGIGTAELRSANVGSTSFLKVGSSVRREFVTDRDLQPVHFWALPGKAFRTDCKGGTALEFIEAKWVDSRNFCGEVDVADILNMNCRGRRSCNFVPLAQEPIRFGEVHMISKHLMIPDTCGDTGSRKLVGVYHCFEAEVSTDGERSVEQGMVPMMLELFKTSKSASEDNAANSDGISDDSITFWVPYGAAGLYHICWNPEVARNTDPSAYSESLGTLEILPLLTIIDQAVFCPDDDVTHCSLEITLGAQEDMRDGQSLTLVLAEQDGHDTCDGLNIKDMHAIKPHSSTWNTENSTMELSFSTELPTESHKLCVIAVDANASTTGSPQYVGNIPGNSAPTGLTDGEANCSDDPTQPCEVKLVGEKVSTYYTLDNRVPEEDERSPSFDAFDNLRPYLDPHSNLYALRGNVACPSSVTDESYATATETPTNDVAKLVLKTPEVDTLIFGVTEEQITWLRSLAGATLCWTMSSCLNDSLKNGSRPCTKKVGVLLWSGDAPSYLDLGYRAAEAWRVKESQTHKRLQRGQQIKNSFVSFVQEAEEEDRVSVQSMTAIAPQPIEANLAVCWNPLRTPTNNLADFTLQIGVALGYGVDEITAFCTSGSLCNINVVSKGTLSTVAAPKIRAFKGMCGDEAGVPTELPNQGQFTRVKGERYSFPSPVQAGQPSLTTYELCWCDEFSTPGCQTTNYSERVGSLQVQSMQQLEVACVKNSSGRCKIRFPSTMQAKAYIYFSQMTSASPSTCVTPLLGISAETGAIVDDFVELSVEFSELQAVGLVDKALAICWIQQEGAFGGTIPNWAGSFLGNLIYVDGNESSNALYAGLLANIRIAVVGMAASQVSADSLPAFLRQLYLRDADKCGLSPSTISVPLAAQTVETSKGKSKSQISFATSDIVKLTTMKQLSLCWCYDNHTNCSKEEDFNSEITKLQVYSPVAGVSHECTYDSTCLMRIDDIPLRKPVSFTPQLVIRSNCSEESASAELPDGGVMSLRSQTTKGGTTRSTTESEEHYYGFSSLVNRKKALSGIPQLQKRICYCTDSTVCTPDRLMDIGQLTINDVWNGELLVVTLSRVSVPFNVKSPLNQQDSQRKLVVTRGDVSLPCKIENSDSCSFSFKDFAKDTWESRDAATLEYYDSSLPKDVVDSRPVPYVAIAYLIPSGPRKDNYEFYCRVGGACEATVDVVNWTKEDKVALVSHCGEEHVGSVGFFSQVAEAARGRSSSILFRWTDPLQLSAAQMQEGLELCWKAVRDMEQSRDSITAYSLKFGTMLIAGIFPDQNATCYIGERCTILGLKGQHLSVSEGVALLHGGCGTQGTAWSGVPEGGLMHTDTVESSNISVSLPEILPVLGTDSLEICGCSGTQCTQLQDYGWPVGTLKLKGPASKARHVEVFAASDILLPLNGDFDDKFYLLLKKGDSCETGAPDPAWSLQGFAPISNGVATWAPFSKGEGVLSVCLCHDTVAGLSDPFGDSQTSDAVCRDASMYALKVGQVFVNGPLVQETPSTCRRGSVCYITIRYIAVDSGAARQQWASSQIYLQKEDCREYGTVLHSGGSYISDTAASEPVTSQDAEYPITYVVRESVFMFHDNVDLGAGRYQMCWKHDNATSGVAVGTFTVEGPFTSEEILPVVVGKSFRVQVAMSTVVSQEEAANYRIRAYPYKGDDIFNNYDCKQQSDLYSTPKAFEDSLSTGPPTGIKDGEMGSILLWEDVLVIVDELSTKAAVGDLFAICFCDGNIMGCSAADHFQVLVQAWELSGPKPLEYDSPPRYRAGVRFPLGIEGVRLSENPVIMLSPSFDVLTGTHFTCRSSEKPLMTTFIGTVSNGGTLATFEDIYPPFSIEQGLFCWCPGEDCSAAANFTIQLGRFAVAGPAFIIPQIVVGSYFTVQLTGPTLQSSDSITIRGPNDNCGEAGTENMDPEFIMSEEGRTLNSLGTVEAFSESENKITGETELIWVSWAMRVKESVEGRLKICYCTSTESACGSAGSVSVLAGYLETRGPSKGNVELVASDEHGEYLIVRGTNLSTRNLLRYFQYAEEGETTAEEEASICSDPLHLNEGITTFPDAVNSDGTEQYFSVTVAVGKQYVACWSFGDDTSSVATSMARSRVAPSFVSTEDLLRVRRNFTEKDGPDFSPPFEPEHYMLASLDEISAPAADSKTWFFVSLFSQTGFQQGVHNVVLGHEDTVVINGVINATDTYEPVLGLSRETRECSEIFENPDLQSSIGITTASVSENRMVLRMEPSQEAGWHKICIKNTSASVVFDAGTVEVITYFLKSGMDMYDTHRTFVLPCVTGTKDSQKEQVREVPLVWLPDGTGLWMAEIVVGNPGTETEYSTLHVHPTPSENFRELPQLRNVLACHATKDQQVLVLGATHMLVLDPKQPQSHTLVNHGVLYPADLTSAGDQVFVTNFDSHLITSFSVKNPEKIIFYEPTNPTLLSAGGIQAIENIDGSETSVFVADTVGGIIGRLKVLPDDLEKTIHGGKITREWTSVFGTQKSDFNSAEGVSRPFCVAEFITPYSMQENMNPLLVVGELVSDRITFLSIDNMSISFYRQITLGATKFITGLRVMDEVVLLTSKQWSVEQELGRTEVAYVTLSQLIDNVYFTYPDFSKKLQAGLRYRFLPLVTGQAIQFFKEDAEAGDPLQSIGFTLDSKTGEIQGTLTATVTSRVVIVGGDLLGSYTWSFEFEAGCQSGEYFNETSNKCEPCPVGTFRDEETDLQHCQDHKAYSTTLQTGSTNLSQCACIKGFEIGQLGYCQPCPAGTYKAIAADAKCTGRCPQHMYSEKTGAESLEDLNCQCEPGFYLTEGGCKSCQVGTYCAGDLSPPVQCPTNQTTPSTASTKFSDCVCTVGYYREGDECVPCDVLTYKPLIGDQACTQCPQPASSAAADSPLLATSDPQTSMFSSKRGASQQSECEVCASGYYFDSVSVGGCVPCKKDFYCPGFLLGLMSCKNNSITAGVGAESVFQCKCPKGYGRVTGRNPLDLSLTCAPCPVNYFQHMEGVDAECIPCPSNSMTKSTMSSSITSCVAMPGFSALENLQALSDDEGSDSASPNADTFLEAVELAKDVELAYESFVAEDLLAINVFCKENATSVQDYDMAEFVTMQYTLSFEDCQAACLKNVYCTSFSFSKEDRFPTYTNSIMNYTGIYTYAYWPCHLYMFGSAAAADVENWNDIWEGTEVELGKKVACVVGRVKDELTWQRFRYVECPQNAFCPGDKDASIFECQDYAVTLSTGAYSGEHCLCLPGREPVGHVCEQCKLGFYKNTTENVACTECPQFFTTSITASTSAYECACQAGMYMAPAGTTPDSEQLRRARSVEAAANDEPVELEPAALETVSHARSIRELSKHGDLEPHVAGEISVLQLRQLPWLEKETREQLEKVVELGVCMPCHTGMFCPGLWKDPPTNSTHMPPQQCIEGSSVPQSTVNADSVEKCLCLAGYAYGRSSDIAVSSDSYFTCSKCPPGTYKELQENSPCSGRCMKDAETYPGAVSKSQCFCQVGRYAVETEDSEGLFSCVECITGGVCVGGFKQSVIEAIQENPSFTNITIADHTIPYPQKGWFATFKLDSEDSWRPRWLPFTVNPLEEEAGIFEGAIAFDDEGPSVNSLQDPHDRVPDIHPCPVDYRCHGGPSNSCSEGGSGYLCSTCERGYDMAHHGAVCTKCETVWYEFVYLVGSRFILCLIVWVIAAVSCLAVRNPACIHPILIRIWLSNLFLFYLFGFFPENSVSALADWAQLYRIVFTYPIFLFNKYPKVFCILDQLGFPLDFKRSWYLQKFAQLLVPVVDVCLITVICGISLILYKLYRRSKIQRVSLVLSHAQEVHSGDIWAMRTVEKIQDMRCLGLFHYISPSGATRSQKILRFFGDLVPAFMIIWFWNLPFLVIECTQLLGCVSISYKNEPSLFVLTALPEQVCSLDEPWFLAGAVVGASGILVWGISSVIVFCVWMLYTDNADKLEARYRYGFLSNGYEFQYRAWEMFLMARKLACACLLTLQLHMSAAGTQEVFRNSVNLLIVTMCLISQLLIEPYDRRSHNLTNRVEFLGLLTNVVNCIVIQGSLSFSVFKWLGPLPIVTCGLFHMYVFWNLFVEAGRMVLMRPHLARLPSPWRYFNLVTRSLARLYTRGNAKVYYNYITNEMVLEAAAKSRVFHIRRMIQRKKKLTDYRKINYENRTYFVSALTDSLSRLVISWCQFTIPGDWLDFTIRYAFCYCFWMRHRAASNKEPLDLEEFDAMRPSLFNECYVEEHEGDDDILLDPETQCNEVEAEFLDMLVDDDVYDDSPITLMELYVAVQSMRYIPRGQLRRLHMWYRERMAAASSSDMPALRKENEELEAELQQLSEALRSRFGSPDGDGASFNILDFFFAVEVLHEAEAENSRLRMDIEKEVNCILNARAVRCVAERVQMELEKADGEDLEDILKSFDEVAERQKEAKARLEYLEPVVKDKNRKVKARSKGTTEDPKRSLKQLGSRRVSLAEERKRVLRPSFSSLEAASEGRQRRKSLAPTWLHDANGGMGRRVSPVGFSDDREKGSGASRRRISVELDVMGGQASEEGLQGKQPRRISLSRTPSDASIQGSRTLQTHSSFGSERDNSPKSSRRTVRSASRLGDSDVAPSSDDQERAPKRTARMASPLTPSAIKAEPSSGAEHPLSRRRVSRIGSAGSLAESAEVETTGGSKPAPKRAIGTTRESIDPSDPARAETPVESPKPSSKRSIGLFKRPPGSREGER</sequence>
<feature type="coiled-coil region" evidence="1">
    <location>
        <begin position="6268"/>
        <end position="6298"/>
    </location>
</feature>
<feature type="compositionally biased region" description="Basic and acidic residues" evidence="2">
    <location>
        <begin position="6642"/>
        <end position="6651"/>
    </location>
</feature>
<dbReference type="OMA" id="MANRMEF"/>
<dbReference type="VEuPathDB" id="ToxoDB:ETH2_0911700"/>
<dbReference type="Proteomes" id="UP000030747">
    <property type="component" value="Unassembled WGS sequence"/>
</dbReference>
<feature type="domain" description="DUF7631" evidence="6">
    <location>
        <begin position="5474"/>
        <end position="5519"/>
    </location>
</feature>
<feature type="domain" description="Tyrosine-protein kinase ephrin type A/B receptor-like" evidence="4">
    <location>
        <begin position="5214"/>
        <end position="5251"/>
    </location>
</feature>
<feature type="transmembrane region" description="Helical" evidence="3">
    <location>
        <begin position="5965"/>
        <end position="5985"/>
    </location>
</feature>
<organism evidence="7 8">
    <name type="scientific">Eimeria tenella</name>
    <name type="common">Coccidian parasite</name>
    <dbReference type="NCBI Taxonomy" id="5802"/>
    <lineage>
        <taxon>Eukaryota</taxon>
        <taxon>Sar</taxon>
        <taxon>Alveolata</taxon>
        <taxon>Apicomplexa</taxon>
        <taxon>Conoidasida</taxon>
        <taxon>Coccidia</taxon>
        <taxon>Eucoccidiorida</taxon>
        <taxon>Eimeriorina</taxon>
        <taxon>Eimeriidae</taxon>
        <taxon>Eimeria</taxon>
    </lineage>
</organism>
<evidence type="ECO:0000259" key="6">
    <source>
        <dbReference type="Pfam" id="PF24634"/>
    </source>
</evidence>
<evidence type="ECO:0000313" key="7">
    <source>
        <dbReference type="EMBL" id="CDJ39765.1"/>
    </source>
</evidence>
<feature type="transmembrane region" description="Helical" evidence="3">
    <location>
        <begin position="5876"/>
        <end position="5905"/>
    </location>
</feature>
<keyword evidence="1" id="KW-0175">Coiled coil</keyword>
<proteinExistence type="predicted"/>
<dbReference type="InterPro" id="IPR009030">
    <property type="entry name" value="Growth_fac_rcpt_cys_sf"/>
</dbReference>
<feature type="compositionally biased region" description="Polar residues" evidence="2">
    <location>
        <begin position="6518"/>
        <end position="6540"/>
    </location>
</feature>
<dbReference type="SUPFAM" id="SSF57184">
    <property type="entry name" value="Growth factor receptor domain"/>
    <property type="match status" value="2"/>
</dbReference>
<dbReference type="Pfam" id="PF24634">
    <property type="entry name" value="DUF7631"/>
    <property type="match status" value="1"/>
</dbReference>
<dbReference type="OrthoDB" id="410989at2759"/>
<dbReference type="EMBL" id="HG674657">
    <property type="protein sequence ID" value="CDJ39765.1"/>
    <property type="molecule type" value="Genomic_DNA"/>
</dbReference>
<dbReference type="PANTHER" id="PTHR46967">
    <property type="entry name" value="INSULIN-LIKE GROWTH FACTOR BINDING PROTEIN,N-TERMINAL"/>
    <property type="match status" value="1"/>
</dbReference>
<dbReference type="SMART" id="SM01411">
    <property type="entry name" value="Ephrin_rec_like"/>
    <property type="match status" value="9"/>
</dbReference>
<evidence type="ECO:0000256" key="1">
    <source>
        <dbReference type="SAM" id="Coils"/>
    </source>
</evidence>
<dbReference type="GeneID" id="25254063"/>
<feature type="compositionally biased region" description="Low complexity" evidence="2">
    <location>
        <begin position="2961"/>
        <end position="2973"/>
    </location>
</feature>
<dbReference type="Pfam" id="PF24633">
    <property type="entry name" value="DUF7630"/>
    <property type="match status" value="1"/>
</dbReference>
<dbReference type="InterPro" id="IPR011641">
    <property type="entry name" value="Tyr-kin_ephrin_A/B_rcpt-like"/>
</dbReference>
<accession>U6KW83</accession>
<reference evidence="7" key="1">
    <citation type="submission" date="2013-10" db="EMBL/GenBank/DDBJ databases">
        <title>Genomic analysis of the causative agents of coccidiosis in chickens.</title>
        <authorList>
            <person name="Reid A.J."/>
            <person name="Blake D."/>
            <person name="Billington K."/>
            <person name="Browne H."/>
            <person name="Dunn M."/>
            <person name="Hung S."/>
            <person name="Kawahara F."/>
            <person name="Miranda-Saavedra D."/>
            <person name="Mourier T."/>
            <person name="Nagra H."/>
            <person name="Otto T.D."/>
            <person name="Rawlings N."/>
            <person name="Sanchez A."/>
            <person name="Sanders M."/>
            <person name="Subramaniam C."/>
            <person name="Tay Y."/>
            <person name="Dear P."/>
            <person name="Doerig C."/>
            <person name="Gruber A."/>
            <person name="Parkinson J."/>
            <person name="Shirley M."/>
            <person name="Wan K.L."/>
            <person name="Berriman M."/>
            <person name="Tomley F."/>
            <person name="Pain A."/>
        </authorList>
    </citation>
    <scope>NUCLEOTIDE SEQUENCE [LARGE SCALE GENOMIC DNA]</scope>
    <source>
        <strain evidence="7">Houghton</strain>
    </source>
</reference>
<keyword evidence="3" id="KW-0472">Membrane</keyword>
<evidence type="ECO:0000259" key="4">
    <source>
        <dbReference type="Pfam" id="PF07699"/>
    </source>
</evidence>
<evidence type="ECO:0000256" key="3">
    <source>
        <dbReference type="SAM" id="Phobius"/>
    </source>
</evidence>
<dbReference type="Pfam" id="PF07699">
    <property type="entry name" value="Ephrin_rec_like"/>
    <property type="match status" value="3"/>
</dbReference>
<feature type="transmembrane region" description="Helical" evidence="3">
    <location>
        <begin position="5628"/>
        <end position="5653"/>
    </location>
</feature>
<feature type="domain" description="DUF7630" evidence="5">
    <location>
        <begin position="5577"/>
        <end position="5621"/>
    </location>
</feature>
<feature type="transmembrane region" description="Helical" evidence="3">
    <location>
        <begin position="5737"/>
        <end position="5758"/>
    </location>
</feature>
<feature type="domain" description="Tyrosine-protein kinase ephrin type A/B receptor-like" evidence="4">
    <location>
        <begin position="4654"/>
        <end position="4702"/>
    </location>
</feature>
<feature type="transmembrane region" description="Helical" evidence="3">
    <location>
        <begin position="5997"/>
        <end position="6019"/>
    </location>
</feature>
<protein>
    <submittedName>
        <fullName evidence="7">Cysteine repeat modular protein, putative</fullName>
    </submittedName>
</protein>
<feature type="region of interest" description="Disordered" evidence="2">
    <location>
        <begin position="2948"/>
        <end position="2976"/>
    </location>
</feature>
<reference evidence="7" key="2">
    <citation type="submission" date="2013-10" db="EMBL/GenBank/DDBJ databases">
        <authorList>
            <person name="Aslett M."/>
        </authorList>
    </citation>
    <scope>NUCLEOTIDE SEQUENCE [LARGE SCALE GENOMIC DNA]</scope>
    <source>
        <strain evidence="7">Houghton</strain>
    </source>
</reference>
<feature type="transmembrane region" description="Helical" evidence="3">
    <location>
        <begin position="5662"/>
        <end position="5680"/>
    </location>
</feature>
<dbReference type="InterPro" id="IPR056047">
    <property type="entry name" value="CRMPA-like_DUF7630"/>
</dbReference>
<dbReference type="InterPro" id="IPR056048">
    <property type="entry name" value="CRMPA/B-like_DUF7631"/>
</dbReference>
<feature type="region of interest" description="Disordered" evidence="2">
    <location>
        <begin position="6444"/>
        <end position="6681"/>
    </location>
</feature>
<evidence type="ECO:0000313" key="8">
    <source>
        <dbReference type="Proteomes" id="UP000030747"/>
    </source>
</evidence>
<dbReference type="RefSeq" id="XP_013230518.1">
    <property type="nucleotide sequence ID" value="XM_013375064.1"/>
</dbReference>
<feature type="region of interest" description="Disordered" evidence="2">
    <location>
        <begin position="6400"/>
        <end position="6426"/>
    </location>
</feature>
<feature type="transmembrane region" description="Helical" evidence="3">
    <location>
        <begin position="6025"/>
        <end position="6043"/>
    </location>
</feature>
<dbReference type="Gene3D" id="2.10.50.10">
    <property type="entry name" value="Tumor Necrosis Factor Receptor, subunit A, domain 2"/>
    <property type="match status" value="5"/>
</dbReference>
<keyword evidence="3" id="KW-1133">Transmembrane helix</keyword>
<dbReference type="VEuPathDB" id="ToxoDB:ETH_00024765"/>
<evidence type="ECO:0000256" key="2">
    <source>
        <dbReference type="SAM" id="MobiDB-lite"/>
    </source>
</evidence>
<name>U6KW83_EIMTE</name>
<feature type="domain" description="Tyrosine-protein kinase ephrin type A/B receptor-like" evidence="4">
    <location>
        <begin position="4947"/>
        <end position="4986"/>
    </location>
</feature>
<dbReference type="CDD" id="cd00185">
    <property type="entry name" value="TNFRSF"/>
    <property type="match status" value="1"/>
</dbReference>
<dbReference type="PANTHER" id="PTHR46967:SF1">
    <property type="entry name" value="KERATIN-ASSOCIATED PROTEIN 16-1-LIKE"/>
    <property type="match status" value="1"/>
</dbReference>
<gene>
    <name evidence="7" type="ORF">ETH_00024765</name>
</gene>
<keyword evidence="8" id="KW-1185">Reference proteome</keyword>
<dbReference type="SUPFAM" id="SSF63825">
    <property type="entry name" value="YWTD domain"/>
    <property type="match status" value="1"/>
</dbReference>
<feature type="transmembrane region" description="Helical" evidence="3">
    <location>
        <begin position="5816"/>
        <end position="5833"/>
    </location>
</feature>
<keyword evidence="3" id="KW-0812">Transmembrane</keyword>